<proteinExistence type="predicted"/>
<dbReference type="InterPro" id="IPR011528">
    <property type="entry name" value="NERD"/>
</dbReference>
<protein>
    <submittedName>
        <fullName evidence="2">NERD domain-containing protein</fullName>
    </submittedName>
</protein>
<dbReference type="Proteomes" id="UP001521150">
    <property type="component" value="Unassembled WGS sequence"/>
</dbReference>
<name>A0ABS8ZK64_9PSEU</name>
<gene>
    <name evidence="2" type="ORF">LWC34_31765</name>
</gene>
<evidence type="ECO:0000259" key="1">
    <source>
        <dbReference type="Pfam" id="PF08378"/>
    </source>
</evidence>
<comment type="caution">
    <text evidence="2">The sequence shown here is derived from an EMBL/GenBank/DDBJ whole genome shotgun (WGS) entry which is preliminary data.</text>
</comment>
<reference evidence="2 3" key="1">
    <citation type="submission" date="2021-12" db="EMBL/GenBank/DDBJ databases">
        <title>Genome sequence of Kibdelosporangium philippinense ATCC 49844.</title>
        <authorList>
            <person name="Fedorov E.A."/>
            <person name="Omeragic M."/>
            <person name="Shalygina K.F."/>
            <person name="Maclea K.S."/>
        </authorList>
    </citation>
    <scope>NUCLEOTIDE SEQUENCE [LARGE SCALE GENOMIC DNA]</scope>
    <source>
        <strain evidence="2 3">ATCC 49844</strain>
    </source>
</reference>
<organism evidence="2 3">
    <name type="scientific">Kibdelosporangium philippinense</name>
    <dbReference type="NCBI Taxonomy" id="211113"/>
    <lineage>
        <taxon>Bacteria</taxon>
        <taxon>Bacillati</taxon>
        <taxon>Actinomycetota</taxon>
        <taxon>Actinomycetes</taxon>
        <taxon>Pseudonocardiales</taxon>
        <taxon>Pseudonocardiaceae</taxon>
        <taxon>Kibdelosporangium</taxon>
    </lineage>
</organism>
<dbReference type="RefSeq" id="WP_233728738.1">
    <property type="nucleotide sequence ID" value="NZ_JAJVCN010000002.1"/>
</dbReference>
<evidence type="ECO:0000313" key="3">
    <source>
        <dbReference type="Proteomes" id="UP001521150"/>
    </source>
</evidence>
<dbReference type="EMBL" id="JAJVCN010000002">
    <property type="protein sequence ID" value="MCE7007360.1"/>
    <property type="molecule type" value="Genomic_DNA"/>
</dbReference>
<dbReference type="Pfam" id="PF08378">
    <property type="entry name" value="NERD"/>
    <property type="match status" value="1"/>
</dbReference>
<evidence type="ECO:0000313" key="2">
    <source>
        <dbReference type="EMBL" id="MCE7007360.1"/>
    </source>
</evidence>
<keyword evidence="3" id="KW-1185">Reference proteome</keyword>
<sequence>MSTKPGTVQRDAAARVHGAWHEVRRADARAQQIYGRRQQQAFGILGEDELAWALSVLPDDWVLLRGYRNRCGETDQVLVGPSGIWVIEVKYRRVRLNIDGDEWWYEKLDHRGSVVGVERAIDGGRRSWARQVNDVAFDLAAWLTRNRYEVPIYTAVMLMSVILAT</sequence>
<feature type="domain" description="NERD" evidence="1">
    <location>
        <begin position="43"/>
        <end position="158"/>
    </location>
</feature>
<accession>A0ABS8ZK64</accession>